<evidence type="ECO:0000313" key="1">
    <source>
        <dbReference type="EMBL" id="SNB75045.1"/>
    </source>
</evidence>
<reference evidence="1 2" key="1">
    <citation type="submission" date="2017-06" db="EMBL/GenBank/DDBJ databases">
        <authorList>
            <person name="Kim H.J."/>
            <person name="Triplett B.A."/>
        </authorList>
    </citation>
    <scope>NUCLEOTIDE SEQUENCE [LARGE SCALE GENOMIC DNA]</scope>
    <source>
        <strain evidence="1 2">B29T1</strain>
    </source>
</reference>
<dbReference type="AlphaFoldDB" id="A0A212RR56"/>
<dbReference type="EMBL" id="FYEH01000012">
    <property type="protein sequence ID" value="SNB75045.1"/>
    <property type="molecule type" value="Genomic_DNA"/>
</dbReference>
<sequence length="168" mass="18440">MHTADYLNLKPDAMVWFGQDGVRPMDSHRSKTPAEPAEFIKNILGNNYTKYTGSNGRYYGDAITGISTIEAKLGWDSVSETTAAGRRGLDFAYPADTGTKHDLKINGGVTSFVGHSASLAIRDRALVAQRSFSGRHDGSIDLGHLRFFRRSKPGSPGKIMRYLCDSPR</sequence>
<accession>A0A212RR56</accession>
<name>A0A212RR56_9PROT</name>
<protein>
    <submittedName>
        <fullName evidence="1">Uncharacterized protein</fullName>
    </submittedName>
</protein>
<dbReference type="Proteomes" id="UP000197065">
    <property type="component" value="Unassembled WGS sequence"/>
</dbReference>
<evidence type="ECO:0000313" key="2">
    <source>
        <dbReference type="Proteomes" id="UP000197065"/>
    </source>
</evidence>
<organism evidence="1 2">
    <name type="scientific">Arboricoccus pini</name>
    <dbReference type="NCBI Taxonomy" id="1963835"/>
    <lineage>
        <taxon>Bacteria</taxon>
        <taxon>Pseudomonadati</taxon>
        <taxon>Pseudomonadota</taxon>
        <taxon>Alphaproteobacteria</taxon>
        <taxon>Geminicoccales</taxon>
        <taxon>Geminicoccaceae</taxon>
        <taxon>Arboricoccus</taxon>
    </lineage>
</organism>
<proteinExistence type="predicted"/>
<gene>
    <name evidence="1" type="ORF">SAMN07250955_11282</name>
</gene>
<keyword evidence="2" id="KW-1185">Reference proteome</keyword>
<dbReference type="RefSeq" id="WP_088562413.1">
    <property type="nucleotide sequence ID" value="NZ_FYEH01000012.1"/>
</dbReference>